<evidence type="ECO:0000256" key="5">
    <source>
        <dbReference type="SAM" id="MobiDB-lite"/>
    </source>
</evidence>
<keyword evidence="3" id="KW-0378">Hydrolase</keyword>
<gene>
    <name evidence="7" type="ORF">O3G_MSEX001695</name>
</gene>
<evidence type="ECO:0000256" key="1">
    <source>
        <dbReference type="ARBA" id="ARBA00005234"/>
    </source>
</evidence>
<keyword evidence="8" id="KW-1185">Reference proteome</keyword>
<organism evidence="7 8">
    <name type="scientific">Manduca sexta</name>
    <name type="common">Tobacco hawkmoth</name>
    <name type="synonym">Tobacco hornworm</name>
    <dbReference type="NCBI Taxonomy" id="7130"/>
    <lineage>
        <taxon>Eukaryota</taxon>
        <taxon>Metazoa</taxon>
        <taxon>Ecdysozoa</taxon>
        <taxon>Arthropoda</taxon>
        <taxon>Hexapoda</taxon>
        <taxon>Insecta</taxon>
        <taxon>Pterygota</taxon>
        <taxon>Neoptera</taxon>
        <taxon>Endopterygota</taxon>
        <taxon>Lepidoptera</taxon>
        <taxon>Glossata</taxon>
        <taxon>Ditrysia</taxon>
        <taxon>Bombycoidea</taxon>
        <taxon>Sphingidae</taxon>
        <taxon>Sphinginae</taxon>
        <taxon>Sphingini</taxon>
        <taxon>Manduca</taxon>
    </lineage>
</organism>
<dbReference type="Pfam" id="PF02902">
    <property type="entry name" value="Peptidase_C48"/>
    <property type="match status" value="1"/>
</dbReference>
<evidence type="ECO:0000259" key="6">
    <source>
        <dbReference type="PROSITE" id="PS50600"/>
    </source>
</evidence>
<name>A0A921YKZ9_MANSE</name>
<evidence type="ECO:0000313" key="7">
    <source>
        <dbReference type="EMBL" id="KAG6441117.1"/>
    </source>
</evidence>
<comment type="caution">
    <text evidence="7">The sequence shown here is derived from an EMBL/GenBank/DDBJ whole genome shotgun (WGS) entry which is preliminary data.</text>
</comment>
<dbReference type="PROSITE" id="PS50600">
    <property type="entry name" value="ULP_PROTEASE"/>
    <property type="match status" value="1"/>
</dbReference>
<keyword evidence="4" id="KW-0788">Thiol protease</keyword>
<dbReference type="PANTHER" id="PTHR12606">
    <property type="entry name" value="SENTRIN/SUMO-SPECIFIC PROTEASE"/>
    <property type="match status" value="1"/>
</dbReference>
<dbReference type="AlphaFoldDB" id="A0A921YKZ9"/>
<feature type="region of interest" description="Disordered" evidence="5">
    <location>
        <begin position="19"/>
        <end position="66"/>
    </location>
</feature>
<dbReference type="InterPro" id="IPR038765">
    <property type="entry name" value="Papain-like_cys_pep_sf"/>
</dbReference>
<dbReference type="PANTHER" id="PTHR12606:SF141">
    <property type="entry name" value="GH15225P-RELATED"/>
    <property type="match status" value="1"/>
</dbReference>
<evidence type="ECO:0000256" key="3">
    <source>
        <dbReference type="ARBA" id="ARBA00022801"/>
    </source>
</evidence>
<dbReference type="GO" id="GO:0005634">
    <property type="term" value="C:nucleus"/>
    <property type="evidence" value="ECO:0007669"/>
    <property type="project" value="TreeGrafter"/>
</dbReference>
<evidence type="ECO:0000256" key="2">
    <source>
        <dbReference type="ARBA" id="ARBA00022670"/>
    </source>
</evidence>
<keyword evidence="2" id="KW-0645">Protease</keyword>
<dbReference type="Proteomes" id="UP000791440">
    <property type="component" value="Unassembled WGS sequence"/>
</dbReference>
<dbReference type="GO" id="GO:0080090">
    <property type="term" value="P:regulation of primary metabolic process"/>
    <property type="evidence" value="ECO:0007669"/>
    <property type="project" value="UniProtKB-ARBA"/>
</dbReference>
<proteinExistence type="inferred from homology"/>
<protein>
    <recommendedName>
        <fullName evidence="6">Ubiquitin-like protease family profile domain-containing protein</fullName>
    </recommendedName>
</protein>
<reference evidence="7" key="2">
    <citation type="submission" date="2020-12" db="EMBL/GenBank/DDBJ databases">
        <authorList>
            <person name="Kanost M."/>
        </authorList>
    </citation>
    <scope>NUCLEOTIDE SEQUENCE</scope>
</reference>
<sequence>MKSIVAYIRSILGFTDESSPLRTSFKRDRGDDELSSDDEAPPLKKLKHLQRTNYPGVMTSSDPWEKEEMQTKNVRLVPIQIEAGHPSTSTPLESSAKFSSRVRTVPVKLVGVSENGPGTPSRKPRMHTPVRPVIHAVVDDDDEPEVTWIENKSDKSTKKQPKLYINLDEEEDMPRRQEEDVIFVKKLSTPTPGKPYKLFFANEGSDVTDCSEDPVYYRLKKNDRRSLSPRTYSKFKTPAGITKLYKKAPTPVPRWMQTNKSTNLSNPRSKLLGLNGNTRSTLADIFNLDEKRNYQDLIRRATESMKSTWSTRKPIDIIDLANESAAFRNTLRSQKRALNEIKLVEKGLAAEKENDATKEYDPITVASINSSDSEVEVIPSDSSTTSSLRIDPINTLRDSFKDKAVISEDWLAKLDSKYRKKKQDTQQKLKEARRESDIISKVNSEQKIAHLEHKLKYELSIPESIFLEPQPTAELPKLTPEQEKLINRALGPGPSTQVLVEKFNLRITRRDIQTLAGLNWLNDEVINFYMNLLMQRAEERQDLPKVYAMNTFFYTKLMQTGQAGLKRWTRKVDIFSHELMIVPVHLGVHWCLSLVDFRNKTVSYLDSMGGRNQACLDALLQYLRDEHQDKKGQPFDDSGWTTKCLSKDIPQQMNGSDCGMFACTFAEFSCRNAAYSFTQAHMPYLRRKAVLEILSGRLLL</sequence>
<dbReference type="GO" id="GO:0016926">
    <property type="term" value="P:protein desumoylation"/>
    <property type="evidence" value="ECO:0007669"/>
    <property type="project" value="TreeGrafter"/>
</dbReference>
<dbReference type="OrthoDB" id="1939479at2759"/>
<dbReference type="InterPro" id="IPR003653">
    <property type="entry name" value="Peptidase_C48_C"/>
</dbReference>
<feature type="domain" description="Ubiquitin-like protease family profile" evidence="6">
    <location>
        <begin position="505"/>
        <end position="669"/>
    </location>
</feature>
<dbReference type="Gene3D" id="3.40.395.10">
    <property type="entry name" value="Adenoviral Proteinase, Chain A"/>
    <property type="match status" value="1"/>
</dbReference>
<dbReference type="SUPFAM" id="SSF54001">
    <property type="entry name" value="Cysteine proteinases"/>
    <property type="match status" value="1"/>
</dbReference>
<evidence type="ECO:0000256" key="4">
    <source>
        <dbReference type="ARBA" id="ARBA00022807"/>
    </source>
</evidence>
<evidence type="ECO:0000313" key="8">
    <source>
        <dbReference type="Proteomes" id="UP000791440"/>
    </source>
</evidence>
<dbReference type="GO" id="GO:0060255">
    <property type="term" value="P:regulation of macromolecule metabolic process"/>
    <property type="evidence" value="ECO:0007669"/>
    <property type="project" value="UniProtKB-ARBA"/>
</dbReference>
<dbReference type="FunFam" id="3.40.395.10:FF:000001">
    <property type="entry name" value="Sentrin-specific protease 1"/>
    <property type="match status" value="1"/>
</dbReference>
<dbReference type="GO" id="GO:0006508">
    <property type="term" value="P:proteolysis"/>
    <property type="evidence" value="ECO:0007669"/>
    <property type="project" value="UniProtKB-KW"/>
</dbReference>
<comment type="similarity">
    <text evidence="1">Belongs to the peptidase C48 family.</text>
</comment>
<accession>A0A921YKZ9</accession>
<reference evidence="7" key="1">
    <citation type="journal article" date="2016" name="Insect Biochem. Mol. Biol.">
        <title>Multifaceted biological insights from a draft genome sequence of the tobacco hornworm moth, Manduca sexta.</title>
        <authorList>
            <person name="Kanost M.R."/>
            <person name="Arrese E.L."/>
            <person name="Cao X."/>
            <person name="Chen Y.R."/>
            <person name="Chellapilla S."/>
            <person name="Goldsmith M.R."/>
            <person name="Grosse-Wilde E."/>
            <person name="Heckel D.G."/>
            <person name="Herndon N."/>
            <person name="Jiang H."/>
            <person name="Papanicolaou A."/>
            <person name="Qu J."/>
            <person name="Soulages J.L."/>
            <person name="Vogel H."/>
            <person name="Walters J."/>
            <person name="Waterhouse R.M."/>
            <person name="Ahn S.J."/>
            <person name="Almeida F.C."/>
            <person name="An C."/>
            <person name="Aqrawi P."/>
            <person name="Bretschneider A."/>
            <person name="Bryant W.B."/>
            <person name="Bucks S."/>
            <person name="Chao H."/>
            <person name="Chevignon G."/>
            <person name="Christen J.M."/>
            <person name="Clarke D.F."/>
            <person name="Dittmer N.T."/>
            <person name="Ferguson L.C.F."/>
            <person name="Garavelou S."/>
            <person name="Gordon K.H.J."/>
            <person name="Gunaratna R.T."/>
            <person name="Han Y."/>
            <person name="Hauser F."/>
            <person name="He Y."/>
            <person name="Heidel-Fischer H."/>
            <person name="Hirsh A."/>
            <person name="Hu Y."/>
            <person name="Jiang H."/>
            <person name="Kalra D."/>
            <person name="Klinner C."/>
            <person name="Konig C."/>
            <person name="Kovar C."/>
            <person name="Kroll A.R."/>
            <person name="Kuwar S.S."/>
            <person name="Lee S.L."/>
            <person name="Lehman R."/>
            <person name="Li K."/>
            <person name="Li Z."/>
            <person name="Liang H."/>
            <person name="Lovelace S."/>
            <person name="Lu Z."/>
            <person name="Mansfield J.H."/>
            <person name="McCulloch K.J."/>
            <person name="Mathew T."/>
            <person name="Morton B."/>
            <person name="Muzny D.M."/>
            <person name="Neunemann D."/>
            <person name="Ongeri F."/>
            <person name="Pauchet Y."/>
            <person name="Pu L.L."/>
            <person name="Pyrousis I."/>
            <person name="Rao X.J."/>
            <person name="Redding A."/>
            <person name="Roesel C."/>
            <person name="Sanchez-Gracia A."/>
            <person name="Schaack S."/>
            <person name="Shukla A."/>
            <person name="Tetreau G."/>
            <person name="Wang Y."/>
            <person name="Xiong G.H."/>
            <person name="Traut W."/>
            <person name="Walsh T.K."/>
            <person name="Worley K.C."/>
            <person name="Wu D."/>
            <person name="Wu W."/>
            <person name="Wu Y.Q."/>
            <person name="Zhang X."/>
            <person name="Zou Z."/>
            <person name="Zucker H."/>
            <person name="Briscoe A.D."/>
            <person name="Burmester T."/>
            <person name="Clem R.J."/>
            <person name="Feyereisen R."/>
            <person name="Grimmelikhuijzen C.J.P."/>
            <person name="Hamodrakas S.J."/>
            <person name="Hansson B.S."/>
            <person name="Huguet E."/>
            <person name="Jermiin L.S."/>
            <person name="Lan Q."/>
            <person name="Lehman H.K."/>
            <person name="Lorenzen M."/>
            <person name="Merzendorfer H."/>
            <person name="Michalopoulos I."/>
            <person name="Morton D.B."/>
            <person name="Muthukrishnan S."/>
            <person name="Oakeshott J.G."/>
            <person name="Palmer W."/>
            <person name="Park Y."/>
            <person name="Passarelli A.L."/>
            <person name="Rozas J."/>
            <person name="Schwartz L.M."/>
            <person name="Smith W."/>
            <person name="Southgate A."/>
            <person name="Vilcinskas A."/>
            <person name="Vogt R."/>
            <person name="Wang P."/>
            <person name="Werren J."/>
            <person name="Yu X.Q."/>
            <person name="Zhou J.J."/>
            <person name="Brown S.J."/>
            <person name="Scherer S.E."/>
            <person name="Richards S."/>
            <person name="Blissard G.W."/>
        </authorList>
    </citation>
    <scope>NUCLEOTIDE SEQUENCE</scope>
</reference>
<dbReference type="GO" id="GO:0016929">
    <property type="term" value="F:deSUMOylase activity"/>
    <property type="evidence" value="ECO:0007669"/>
    <property type="project" value="TreeGrafter"/>
</dbReference>
<dbReference type="EMBL" id="JH668284">
    <property type="protein sequence ID" value="KAG6441117.1"/>
    <property type="molecule type" value="Genomic_DNA"/>
</dbReference>